<dbReference type="SMART" id="SM01034">
    <property type="entry name" value="BLUF"/>
    <property type="match status" value="1"/>
</dbReference>
<dbReference type="OrthoDB" id="1122028at2"/>
<evidence type="ECO:0000259" key="1">
    <source>
        <dbReference type="PROSITE" id="PS50925"/>
    </source>
</evidence>
<dbReference type="STRING" id="1075417.SAMN05421823_11170"/>
<keyword evidence="3" id="KW-1185">Reference proteome</keyword>
<dbReference type="InterPro" id="IPR007024">
    <property type="entry name" value="BLUF_domain"/>
</dbReference>
<dbReference type="InterPro" id="IPR036046">
    <property type="entry name" value="Acylphosphatase-like_dom_sf"/>
</dbReference>
<gene>
    <name evidence="2" type="ORF">SAMN05421823_11170</name>
</gene>
<sequence length="148" mass="17586">MFALTYISQATHPFSESDLYALESQACDKNERLAVTGYLNYKKGKFLQYLEGEQNVVLDLMHTIEQDPRHTVLRVMHLPEIKERRFHDCSMRYWTYNELLEIRMDDMVENVLLKMSAKVYGEDILQQMVTRLVTRMAEMHRLHPPLPH</sequence>
<dbReference type="RefSeq" id="WP_089686583.1">
    <property type="nucleotide sequence ID" value="NZ_FNFO01000011.1"/>
</dbReference>
<feature type="domain" description="BLUF" evidence="1">
    <location>
        <begin position="1"/>
        <end position="92"/>
    </location>
</feature>
<dbReference type="Gene3D" id="3.30.70.100">
    <property type="match status" value="1"/>
</dbReference>
<dbReference type="AlphaFoldDB" id="A0A1G9R8G4"/>
<dbReference type="Proteomes" id="UP000198510">
    <property type="component" value="Unassembled WGS sequence"/>
</dbReference>
<reference evidence="2 3" key="1">
    <citation type="submission" date="2016-10" db="EMBL/GenBank/DDBJ databases">
        <authorList>
            <person name="de Groot N.N."/>
        </authorList>
    </citation>
    <scope>NUCLEOTIDE SEQUENCE [LARGE SCALE GENOMIC DNA]</scope>
    <source>
        <strain evidence="2 3">DSM 25186</strain>
    </source>
</reference>
<proteinExistence type="predicted"/>
<organism evidence="2 3">
    <name type="scientific">Catalinimonas alkaloidigena</name>
    <dbReference type="NCBI Taxonomy" id="1075417"/>
    <lineage>
        <taxon>Bacteria</taxon>
        <taxon>Pseudomonadati</taxon>
        <taxon>Bacteroidota</taxon>
        <taxon>Cytophagia</taxon>
        <taxon>Cytophagales</taxon>
        <taxon>Catalimonadaceae</taxon>
        <taxon>Catalinimonas</taxon>
    </lineage>
</organism>
<dbReference type="PROSITE" id="PS50925">
    <property type="entry name" value="BLUF"/>
    <property type="match status" value="1"/>
</dbReference>
<dbReference type="SUPFAM" id="SSF54975">
    <property type="entry name" value="Acylphosphatase/BLUF domain-like"/>
    <property type="match status" value="1"/>
</dbReference>
<accession>A0A1G9R8G4</accession>
<evidence type="ECO:0000313" key="2">
    <source>
        <dbReference type="EMBL" id="SDM19421.1"/>
    </source>
</evidence>
<dbReference type="EMBL" id="FNFO01000011">
    <property type="protein sequence ID" value="SDM19421.1"/>
    <property type="molecule type" value="Genomic_DNA"/>
</dbReference>
<name>A0A1G9R8G4_9BACT</name>
<dbReference type="Pfam" id="PF04940">
    <property type="entry name" value="BLUF"/>
    <property type="match status" value="1"/>
</dbReference>
<dbReference type="GO" id="GO:0009882">
    <property type="term" value="F:blue light photoreceptor activity"/>
    <property type="evidence" value="ECO:0007669"/>
    <property type="project" value="InterPro"/>
</dbReference>
<protein>
    <submittedName>
        <fullName evidence="2">Sensors of blue-light using FAD</fullName>
    </submittedName>
</protein>
<dbReference type="GO" id="GO:0071949">
    <property type="term" value="F:FAD binding"/>
    <property type="evidence" value="ECO:0007669"/>
    <property type="project" value="InterPro"/>
</dbReference>
<evidence type="ECO:0000313" key="3">
    <source>
        <dbReference type="Proteomes" id="UP000198510"/>
    </source>
</evidence>